<dbReference type="Proteomes" id="UP000193040">
    <property type="component" value="Unassembled WGS sequence"/>
</dbReference>
<name>A0A1X0Y2R1_MYCSI</name>
<protein>
    <submittedName>
        <fullName evidence="2">Uncharacterized protein</fullName>
    </submittedName>
</protein>
<dbReference type="AlphaFoldDB" id="A0A1X0Y2R1"/>
<accession>A0A1X0Y2R1</accession>
<evidence type="ECO:0000256" key="1">
    <source>
        <dbReference type="SAM" id="MobiDB-lite"/>
    </source>
</evidence>
<gene>
    <name evidence="2" type="ORF">B5M45_16040</name>
</gene>
<sequence>MPTLVGSGVIAILGKHIDHRLGGGHRLRLGFRLRLGCRLGRDADHLRFGPRRGTMPTRRGVALVVAADSFGDRLFDGRRLVGRGLPGDDHIGAIIGRPGDFRLRRHHRDDLRLLERPVRGGGRGERNRGDDLRFLEIDSAIPALGRGAATTRVQLRLHQVQLAHRRFDSPDGPRTRLLDDAGLGGLATLLGESRTLDHPELLVGVADDPLQVLFQIPCERGGFVGHRRQFGRPQTTDHPRGAIGGRAEGRHRQ</sequence>
<keyword evidence="3" id="KW-1185">Reference proteome</keyword>
<organism evidence="2 3">
    <name type="scientific">Mycobacterium simiae</name>
    <name type="common">Mycobacterium habana</name>
    <dbReference type="NCBI Taxonomy" id="1784"/>
    <lineage>
        <taxon>Bacteria</taxon>
        <taxon>Bacillati</taxon>
        <taxon>Actinomycetota</taxon>
        <taxon>Actinomycetes</taxon>
        <taxon>Mycobacteriales</taxon>
        <taxon>Mycobacteriaceae</taxon>
        <taxon>Mycobacterium</taxon>
        <taxon>Mycobacterium simiae complex</taxon>
    </lineage>
</organism>
<proteinExistence type="predicted"/>
<comment type="caution">
    <text evidence="2">The sequence shown here is derived from an EMBL/GenBank/DDBJ whole genome shotgun (WGS) entry which is preliminary data.</text>
</comment>
<reference evidence="2 3" key="1">
    <citation type="submission" date="2017-03" db="EMBL/GenBank/DDBJ databases">
        <title>Genomic insights into Mycobacterium simiae human colonization.</title>
        <authorList>
            <person name="Steffani J.L."/>
            <person name="Brunck M.E."/>
            <person name="Cruz E."/>
            <person name="Montiel R."/>
            <person name="Barona F."/>
        </authorList>
    </citation>
    <scope>NUCLEOTIDE SEQUENCE [LARGE SCALE GENOMIC DNA]</scope>
    <source>
        <strain evidence="2 3">MsiGto</strain>
    </source>
</reference>
<evidence type="ECO:0000313" key="2">
    <source>
        <dbReference type="EMBL" id="ORJ59388.1"/>
    </source>
</evidence>
<feature type="region of interest" description="Disordered" evidence="1">
    <location>
        <begin position="225"/>
        <end position="253"/>
    </location>
</feature>
<dbReference type="EMBL" id="MZZM01000020">
    <property type="protein sequence ID" value="ORJ59388.1"/>
    <property type="molecule type" value="Genomic_DNA"/>
</dbReference>
<evidence type="ECO:0000313" key="3">
    <source>
        <dbReference type="Proteomes" id="UP000193040"/>
    </source>
</evidence>